<gene>
    <name evidence="2" type="ORF">JBF12_48545</name>
</gene>
<name>A0ABS0RVK9_9ACTN</name>
<dbReference type="InterPro" id="IPR036429">
    <property type="entry name" value="SpoA-like_sf"/>
</dbReference>
<dbReference type="InterPro" id="IPR001543">
    <property type="entry name" value="FliN-like_C"/>
</dbReference>
<dbReference type="Pfam" id="PF01052">
    <property type="entry name" value="FliMN_C"/>
    <property type="match status" value="1"/>
</dbReference>
<keyword evidence="3" id="KW-1185">Reference proteome</keyword>
<evidence type="ECO:0000259" key="1">
    <source>
        <dbReference type="Pfam" id="PF01052"/>
    </source>
</evidence>
<feature type="domain" description="Flagellar motor switch protein FliN-like C-terminal" evidence="1">
    <location>
        <begin position="4"/>
        <end position="71"/>
    </location>
</feature>
<keyword evidence="2" id="KW-0969">Cilium</keyword>
<dbReference type="PANTHER" id="PTHR30034:SF3">
    <property type="entry name" value="FLAGELLAR MOTOR SWITCH PROTEIN FLIM"/>
    <property type="match status" value="1"/>
</dbReference>
<dbReference type="Proteomes" id="UP000638849">
    <property type="component" value="Unassembled WGS sequence"/>
</dbReference>
<comment type="caution">
    <text evidence="2">The sequence shown here is derived from an EMBL/GenBank/DDBJ whole genome shotgun (WGS) entry which is preliminary data.</text>
</comment>
<proteinExistence type="predicted"/>
<keyword evidence="2" id="KW-0282">Flagellum</keyword>
<reference evidence="2 3" key="1">
    <citation type="submission" date="2020-12" db="EMBL/GenBank/DDBJ databases">
        <authorList>
            <person name="Kusuma A.B."/>
            <person name="Nouioui I."/>
            <person name="Goodfellow M."/>
        </authorList>
    </citation>
    <scope>NUCLEOTIDE SEQUENCE [LARGE SCALE GENOMIC DNA]</scope>
    <source>
        <strain evidence="2 3">DSM 41764</strain>
    </source>
</reference>
<dbReference type="EMBL" id="JAEEAQ010001753">
    <property type="protein sequence ID" value="MBI0320671.1"/>
    <property type="molecule type" value="Genomic_DNA"/>
</dbReference>
<protein>
    <submittedName>
        <fullName evidence="2">FliM/FliN family flagellar motor switch protein</fullName>
    </submittedName>
</protein>
<keyword evidence="2" id="KW-0966">Cell projection</keyword>
<feature type="non-terminal residue" evidence="2">
    <location>
        <position position="1"/>
    </location>
</feature>
<dbReference type="SUPFAM" id="SSF101801">
    <property type="entry name" value="Surface presentation of antigens (SPOA)"/>
    <property type="match status" value="1"/>
</dbReference>
<evidence type="ECO:0000313" key="3">
    <source>
        <dbReference type="Proteomes" id="UP000638849"/>
    </source>
</evidence>
<dbReference type="Gene3D" id="2.30.330.10">
    <property type="entry name" value="SpoA-like"/>
    <property type="match status" value="1"/>
</dbReference>
<dbReference type="PANTHER" id="PTHR30034">
    <property type="entry name" value="FLAGELLAR MOTOR SWITCH PROTEIN FLIM"/>
    <property type="match status" value="1"/>
</dbReference>
<evidence type="ECO:0000313" key="2">
    <source>
        <dbReference type="EMBL" id="MBI0320671.1"/>
    </source>
</evidence>
<organism evidence="2 3">
    <name type="scientific">Streptomyces javensis</name>
    <dbReference type="NCBI Taxonomy" id="114698"/>
    <lineage>
        <taxon>Bacteria</taxon>
        <taxon>Bacillati</taxon>
        <taxon>Actinomycetota</taxon>
        <taxon>Actinomycetes</taxon>
        <taxon>Kitasatosporales</taxon>
        <taxon>Streptomycetaceae</taxon>
        <taxon>Streptomyces</taxon>
        <taxon>Streptomyces violaceusniger group</taxon>
    </lineage>
</organism>
<accession>A0ABS0RVK9</accession>
<sequence>TLREQLNIAEVTLSSVLASKRMTLRDLTQLKVGDILPIELSPQVPLCVENIPVFTGEFGIANGMNAVKITATHPPGTRPRVPVIQEDPQ</sequence>